<feature type="transmembrane region" description="Helical" evidence="1">
    <location>
        <begin position="194"/>
        <end position="211"/>
    </location>
</feature>
<dbReference type="EMBL" id="FQXP01000003">
    <property type="protein sequence ID" value="SHH53926.1"/>
    <property type="molecule type" value="Genomic_DNA"/>
</dbReference>
<keyword evidence="1" id="KW-0472">Membrane</keyword>
<accession>A0A1M5TTL9</accession>
<evidence type="ECO:0000313" key="2">
    <source>
        <dbReference type="EMBL" id="SHH53926.1"/>
    </source>
</evidence>
<reference evidence="2 3" key="1">
    <citation type="submission" date="2016-11" db="EMBL/GenBank/DDBJ databases">
        <authorList>
            <person name="Jaros S."/>
            <person name="Januszkiewicz K."/>
            <person name="Wedrychowicz H."/>
        </authorList>
    </citation>
    <scope>NUCLEOTIDE SEQUENCE [LARGE SCALE GENOMIC DNA]</scope>
    <source>
        <strain evidence="2 3">DSM 3089</strain>
    </source>
</reference>
<keyword evidence="3" id="KW-1185">Reference proteome</keyword>
<dbReference type="OrthoDB" id="80065at2"/>
<sequence>MIKLIGILIVILGFAFKIDTIAVVLVSGIATGLVSGIGFSELLDILGKSFVDTRYMTIFLLTLPIIGICERYGLKERAIELIRSAGKITAGKVCALYLLIREVAAAFSVKLGGHPQFIRPLINPMAQGAAVSAYGEIDEEDEELIKGYSATSDNYGNFFGQNLFMASSGVLLIVGTLAEQGYDVTQVSVAKASIPIAIVAFILAFLQYKLFDIKLAKKYNKKS</sequence>
<feature type="transmembrane region" description="Helical" evidence="1">
    <location>
        <begin position="55"/>
        <end position="74"/>
    </location>
</feature>
<evidence type="ECO:0000313" key="3">
    <source>
        <dbReference type="Proteomes" id="UP000184526"/>
    </source>
</evidence>
<dbReference type="AlphaFoldDB" id="A0A1M5TTL9"/>
<name>A0A1M5TTL9_9CLOT</name>
<organism evidence="2 3">
    <name type="scientific">Clostridium collagenovorans DSM 3089</name>
    <dbReference type="NCBI Taxonomy" id="1121306"/>
    <lineage>
        <taxon>Bacteria</taxon>
        <taxon>Bacillati</taxon>
        <taxon>Bacillota</taxon>
        <taxon>Clostridia</taxon>
        <taxon>Eubacteriales</taxon>
        <taxon>Clostridiaceae</taxon>
        <taxon>Clostridium</taxon>
    </lineage>
</organism>
<evidence type="ECO:0000256" key="1">
    <source>
        <dbReference type="SAM" id="Phobius"/>
    </source>
</evidence>
<dbReference type="Proteomes" id="UP000184526">
    <property type="component" value="Unassembled WGS sequence"/>
</dbReference>
<proteinExistence type="predicted"/>
<gene>
    <name evidence="2" type="ORF">SAMN02745196_00707</name>
</gene>
<keyword evidence="1" id="KW-1133">Transmembrane helix</keyword>
<dbReference type="Pfam" id="PF06149">
    <property type="entry name" value="DUF969"/>
    <property type="match status" value="1"/>
</dbReference>
<keyword evidence="1" id="KW-0812">Transmembrane</keyword>
<dbReference type="InterPro" id="IPR010374">
    <property type="entry name" value="DUF969"/>
</dbReference>
<dbReference type="STRING" id="1121306.SAMN02745196_00707"/>
<feature type="transmembrane region" description="Helical" evidence="1">
    <location>
        <begin position="7"/>
        <end position="35"/>
    </location>
</feature>
<feature type="transmembrane region" description="Helical" evidence="1">
    <location>
        <begin position="163"/>
        <end position="182"/>
    </location>
</feature>
<protein>
    <submittedName>
        <fullName evidence="2">Uncharacterized membrane protein</fullName>
    </submittedName>
</protein>